<dbReference type="AlphaFoldDB" id="A0A2A2M2D0"/>
<feature type="compositionally biased region" description="Basic residues" evidence="1">
    <location>
        <begin position="84"/>
        <end position="94"/>
    </location>
</feature>
<reference evidence="2 3" key="1">
    <citation type="journal article" date="2017" name="Curr. Biol.">
        <title>Genome architecture and evolution of a unichromosomal asexual nematode.</title>
        <authorList>
            <person name="Fradin H."/>
            <person name="Zegar C."/>
            <person name="Gutwein M."/>
            <person name="Lucas J."/>
            <person name="Kovtun M."/>
            <person name="Corcoran D."/>
            <person name="Baugh L.R."/>
            <person name="Kiontke K."/>
            <person name="Gunsalus K."/>
            <person name="Fitch D.H."/>
            <person name="Piano F."/>
        </authorList>
    </citation>
    <scope>NUCLEOTIDE SEQUENCE [LARGE SCALE GENOMIC DNA]</scope>
    <source>
        <strain evidence="2">PF1309</strain>
    </source>
</reference>
<dbReference type="EMBL" id="LIAE01006216">
    <property type="protein sequence ID" value="PAV92397.1"/>
    <property type="molecule type" value="Genomic_DNA"/>
</dbReference>
<evidence type="ECO:0000313" key="3">
    <source>
        <dbReference type="Proteomes" id="UP000218231"/>
    </source>
</evidence>
<sequence>MPAGLHQGQRAAVVVVPDPVDPHLALQHRRQRVLRRIGIALHADAPAAAMAGHLRRIDAEQADPFGPAFDSVAVDRVAGDGQRHPGKRDQRRHGLPTTLIAPTTRPSTSNVPSSLSTSTTMSRAVATHDVHAVARAVRAGVDQHAVAVAELGFLAVADDRHQLEVLGIAELGEPGAGERPIAHRLLPIETEASGAGRDLDVEFRHAQHVAVVGRDMAVAHLAAAEQQPVQADLQRRGDRDHRLGLDEALATVAVERADRDACRMRQPGIIAVAQRCCDAVLHRLMINIDGHAAFSRRIFGIAHRSC</sequence>
<dbReference type="Proteomes" id="UP000218231">
    <property type="component" value="Unassembled WGS sequence"/>
</dbReference>
<evidence type="ECO:0000313" key="2">
    <source>
        <dbReference type="EMBL" id="PAV92397.1"/>
    </source>
</evidence>
<protein>
    <submittedName>
        <fullName evidence="2">Uncharacterized protein</fullName>
    </submittedName>
</protein>
<accession>A0A2A2M2D0</accession>
<keyword evidence="3" id="KW-1185">Reference proteome</keyword>
<comment type="caution">
    <text evidence="2">The sequence shown here is derived from an EMBL/GenBank/DDBJ whole genome shotgun (WGS) entry which is preliminary data.</text>
</comment>
<evidence type="ECO:0000256" key="1">
    <source>
        <dbReference type="SAM" id="MobiDB-lite"/>
    </source>
</evidence>
<feature type="compositionally biased region" description="Low complexity" evidence="1">
    <location>
        <begin position="107"/>
        <end position="116"/>
    </location>
</feature>
<gene>
    <name evidence="2" type="ORF">WR25_26399</name>
</gene>
<feature type="region of interest" description="Disordered" evidence="1">
    <location>
        <begin position="79"/>
        <end position="116"/>
    </location>
</feature>
<proteinExistence type="predicted"/>
<name>A0A2A2M2D0_9BILA</name>
<organism evidence="2 3">
    <name type="scientific">Diploscapter pachys</name>
    <dbReference type="NCBI Taxonomy" id="2018661"/>
    <lineage>
        <taxon>Eukaryota</taxon>
        <taxon>Metazoa</taxon>
        <taxon>Ecdysozoa</taxon>
        <taxon>Nematoda</taxon>
        <taxon>Chromadorea</taxon>
        <taxon>Rhabditida</taxon>
        <taxon>Rhabditina</taxon>
        <taxon>Rhabditomorpha</taxon>
        <taxon>Rhabditoidea</taxon>
        <taxon>Rhabditidae</taxon>
        <taxon>Diploscapter</taxon>
    </lineage>
</organism>